<feature type="compositionally biased region" description="Low complexity" evidence="6">
    <location>
        <begin position="56"/>
        <end position="65"/>
    </location>
</feature>
<dbReference type="GO" id="GO:0051301">
    <property type="term" value="P:cell division"/>
    <property type="evidence" value="ECO:0007669"/>
    <property type="project" value="UniProtKB-KW"/>
</dbReference>
<evidence type="ECO:0000256" key="4">
    <source>
        <dbReference type="ARBA" id="ARBA00023306"/>
    </source>
</evidence>
<dbReference type="Proteomes" id="UP001152523">
    <property type="component" value="Unassembled WGS sequence"/>
</dbReference>
<accession>A0AAV0CVE2</accession>
<feature type="region of interest" description="Disordered" evidence="6">
    <location>
        <begin position="1"/>
        <end position="109"/>
    </location>
</feature>
<evidence type="ECO:0000256" key="1">
    <source>
        <dbReference type="ARBA" id="ARBA00022618"/>
    </source>
</evidence>
<protein>
    <recommendedName>
        <fullName evidence="7">Sororin C-terminal region domain-containing protein</fullName>
    </recommendedName>
</protein>
<keyword evidence="4" id="KW-0131">Cell cycle</keyword>
<dbReference type="PANTHER" id="PTHR35740:SF1">
    <property type="entry name" value="OS12G0111700 PROTEIN"/>
    <property type="match status" value="1"/>
</dbReference>
<name>A0AAV0CVE2_9ASTE</name>
<dbReference type="Pfam" id="PF25220">
    <property type="entry name" value="Sororin_C"/>
    <property type="match status" value="1"/>
</dbReference>
<sequence length="146" mass="16162">MDARNPRRLKRGQMSRATATLRPPFSDISNFTTTTDYGPSSAGSYFFNDSPDSKSHTSSVASTSVLNRSNTKLSFSAPSRSSRSTSVMSEESALSTTGPSKRYPKKRCSGKLSLTEESSLEDFVKKQKAYFKEVDEFELQEEEASD</sequence>
<feature type="compositionally biased region" description="Low complexity" evidence="6">
    <location>
        <begin position="74"/>
        <end position="93"/>
    </location>
</feature>
<feature type="compositionally biased region" description="Basic residues" evidence="6">
    <location>
        <begin position="1"/>
        <end position="13"/>
    </location>
</feature>
<comment type="similarity">
    <text evidence="5">Belongs to the sororin family.</text>
</comment>
<evidence type="ECO:0000256" key="2">
    <source>
        <dbReference type="ARBA" id="ARBA00022776"/>
    </source>
</evidence>
<organism evidence="8 9">
    <name type="scientific">Cuscuta epithymum</name>
    <dbReference type="NCBI Taxonomy" id="186058"/>
    <lineage>
        <taxon>Eukaryota</taxon>
        <taxon>Viridiplantae</taxon>
        <taxon>Streptophyta</taxon>
        <taxon>Embryophyta</taxon>
        <taxon>Tracheophyta</taxon>
        <taxon>Spermatophyta</taxon>
        <taxon>Magnoliopsida</taxon>
        <taxon>eudicotyledons</taxon>
        <taxon>Gunneridae</taxon>
        <taxon>Pentapetalae</taxon>
        <taxon>asterids</taxon>
        <taxon>lamiids</taxon>
        <taxon>Solanales</taxon>
        <taxon>Convolvulaceae</taxon>
        <taxon>Cuscuteae</taxon>
        <taxon>Cuscuta</taxon>
        <taxon>Cuscuta subgen. Cuscuta</taxon>
    </lineage>
</organism>
<keyword evidence="2" id="KW-0498">Mitosis</keyword>
<keyword evidence="1" id="KW-0132">Cell division</keyword>
<gene>
    <name evidence="8" type="ORF">CEPIT_LOCUS9685</name>
</gene>
<dbReference type="AlphaFoldDB" id="A0AAV0CVE2"/>
<dbReference type="PANTHER" id="PTHR35740">
    <property type="entry name" value="OS12G0111700 PROTEIN"/>
    <property type="match status" value="1"/>
</dbReference>
<evidence type="ECO:0000313" key="8">
    <source>
        <dbReference type="EMBL" id="CAH9086075.1"/>
    </source>
</evidence>
<keyword evidence="9" id="KW-1185">Reference proteome</keyword>
<evidence type="ECO:0000313" key="9">
    <source>
        <dbReference type="Proteomes" id="UP001152523"/>
    </source>
</evidence>
<dbReference type="GO" id="GO:0005634">
    <property type="term" value="C:nucleus"/>
    <property type="evidence" value="ECO:0007669"/>
    <property type="project" value="UniProtKB-SubCell"/>
</dbReference>
<feature type="compositionally biased region" description="Polar residues" evidence="6">
    <location>
        <begin position="27"/>
        <end position="43"/>
    </location>
</feature>
<dbReference type="EMBL" id="CAMAPF010000055">
    <property type="protein sequence ID" value="CAH9086075.1"/>
    <property type="molecule type" value="Genomic_DNA"/>
</dbReference>
<dbReference type="InterPro" id="IPR057337">
    <property type="entry name" value="Sororin_C"/>
</dbReference>
<proteinExistence type="inferred from homology"/>
<evidence type="ECO:0000259" key="7">
    <source>
        <dbReference type="Pfam" id="PF25220"/>
    </source>
</evidence>
<reference evidence="8" key="1">
    <citation type="submission" date="2022-07" db="EMBL/GenBank/DDBJ databases">
        <authorList>
            <person name="Macas J."/>
            <person name="Novak P."/>
            <person name="Neumann P."/>
        </authorList>
    </citation>
    <scope>NUCLEOTIDE SEQUENCE</scope>
</reference>
<evidence type="ECO:0000256" key="6">
    <source>
        <dbReference type="SAM" id="MobiDB-lite"/>
    </source>
</evidence>
<comment type="caution">
    <text evidence="8">The sequence shown here is derived from an EMBL/GenBank/DDBJ whole genome shotgun (WGS) entry which is preliminary data.</text>
</comment>
<feature type="domain" description="Sororin C-terminal region" evidence="7">
    <location>
        <begin position="120"/>
        <end position="142"/>
    </location>
</feature>
<evidence type="ECO:0000256" key="3">
    <source>
        <dbReference type="ARBA" id="ARBA00023242"/>
    </source>
</evidence>
<keyword evidence="3" id="KW-0539">Nucleus</keyword>
<evidence type="ECO:0000256" key="5">
    <source>
        <dbReference type="ARBA" id="ARBA00093465"/>
    </source>
</evidence>